<reference evidence="4" key="1">
    <citation type="journal article" date="2020" name="Stud. Mycol.">
        <title>101 Dothideomycetes genomes: A test case for predicting lifestyles and emergence of pathogens.</title>
        <authorList>
            <person name="Haridas S."/>
            <person name="Albert R."/>
            <person name="Binder M."/>
            <person name="Bloem J."/>
            <person name="LaButti K."/>
            <person name="Salamov A."/>
            <person name="Andreopoulos B."/>
            <person name="Baker S."/>
            <person name="Barry K."/>
            <person name="Bills G."/>
            <person name="Bluhm B."/>
            <person name="Cannon C."/>
            <person name="Castanera R."/>
            <person name="Culley D."/>
            <person name="Daum C."/>
            <person name="Ezra D."/>
            <person name="Gonzalez J."/>
            <person name="Henrissat B."/>
            <person name="Kuo A."/>
            <person name="Liang C."/>
            <person name="Lipzen A."/>
            <person name="Lutzoni F."/>
            <person name="Magnuson J."/>
            <person name="Mondo S."/>
            <person name="Nolan M."/>
            <person name="Ohm R."/>
            <person name="Pangilinan J."/>
            <person name="Park H.-J."/>
            <person name="Ramirez L."/>
            <person name="Alfaro M."/>
            <person name="Sun H."/>
            <person name="Tritt A."/>
            <person name="Yoshinaga Y."/>
            <person name="Zwiers L.-H."/>
            <person name="Turgeon B."/>
            <person name="Goodwin S."/>
            <person name="Spatafora J."/>
            <person name="Crous P."/>
            <person name="Grigoriev I."/>
        </authorList>
    </citation>
    <scope>NUCLEOTIDE SEQUENCE [LARGE SCALE GENOMIC DNA]</scope>
    <source>
        <strain evidence="4">CBS 304.66</strain>
    </source>
</reference>
<accession>A0A9P4N363</accession>
<sequence>MLWNLLSACVQSAQVLVSASIPVSCAKKGAAAGGCGWGSLGVAGGRASDQVFANPATDAGSRVPGGMPHCRPRDPGQAGRAELPTLVYIRTTAAKTTTTRRGNGRTGERDKGDGRRLEGAGGSVGGSRLYLYIRNMTPSLPGIDRQPGRGIHAFWARRVWTLTIYDPCPQCMPIAALPPTAGRRPSYLPSYLRTVAQPTDTSLLACLRHREACFCGNARQDLESINNVIWFQGFSCPTQSPHRSAEAQTGHPPTAQPLSAAENDALCAGNLLSTSSGPSHQPNSNMSKRTPQFCIHTTIQEPVKKHPHPLSQLTNQTAHPFCPGCTNSLELALHFECPRARSAP</sequence>
<feature type="compositionally biased region" description="Basic and acidic residues" evidence="1">
    <location>
        <begin position="106"/>
        <end position="118"/>
    </location>
</feature>
<evidence type="ECO:0000256" key="2">
    <source>
        <dbReference type="SAM" id="SignalP"/>
    </source>
</evidence>
<feature type="region of interest" description="Disordered" evidence="1">
    <location>
        <begin position="94"/>
        <end position="121"/>
    </location>
</feature>
<name>A0A9P4N363_9PLEO</name>
<dbReference type="Proteomes" id="UP000800093">
    <property type="component" value="Unassembled WGS sequence"/>
</dbReference>
<feature type="region of interest" description="Disordered" evidence="1">
    <location>
        <begin position="58"/>
        <end position="81"/>
    </location>
</feature>
<dbReference type="EMBL" id="ML986588">
    <property type="protein sequence ID" value="KAF2268050.1"/>
    <property type="molecule type" value="Genomic_DNA"/>
</dbReference>
<protein>
    <submittedName>
        <fullName evidence="3">Uncharacterized protein</fullName>
    </submittedName>
</protein>
<comment type="caution">
    <text evidence="3">The sequence shown here is derived from an EMBL/GenBank/DDBJ whole genome shotgun (WGS) entry which is preliminary data.</text>
</comment>
<proteinExistence type="predicted"/>
<gene>
    <name evidence="3" type="ORF">CC78DRAFT_576601</name>
</gene>
<evidence type="ECO:0000313" key="4">
    <source>
        <dbReference type="Proteomes" id="UP000800093"/>
    </source>
</evidence>
<keyword evidence="2" id="KW-0732">Signal</keyword>
<evidence type="ECO:0000313" key="3">
    <source>
        <dbReference type="EMBL" id="KAF2268050.1"/>
    </source>
</evidence>
<dbReference type="AlphaFoldDB" id="A0A9P4N363"/>
<feature type="signal peptide" evidence="2">
    <location>
        <begin position="1"/>
        <end position="19"/>
    </location>
</feature>
<organism evidence="3 4">
    <name type="scientific">Lojkania enalia</name>
    <dbReference type="NCBI Taxonomy" id="147567"/>
    <lineage>
        <taxon>Eukaryota</taxon>
        <taxon>Fungi</taxon>
        <taxon>Dikarya</taxon>
        <taxon>Ascomycota</taxon>
        <taxon>Pezizomycotina</taxon>
        <taxon>Dothideomycetes</taxon>
        <taxon>Pleosporomycetidae</taxon>
        <taxon>Pleosporales</taxon>
        <taxon>Pleosporales incertae sedis</taxon>
        <taxon>Lojkania</taxon>
    </lineage>
</organism>
<evidence type="ECO:0000256" key="1">
    <source>
        <dbReference type="SAM" id="MobiDB-lite"/>
    </source>
</evidence>
<keyword evidence="4" id="KW-1185">Reference proteome</keyword>
<feature type="chain" id="PRO_5040177028" evidence="2">
    <location>
        <begin position="20"/>
        <end position="344"/>
    </location>
</feature>